<dbReference type="RefSeq" id="WP_076398101.1">
    <property type="nucleotide sequence ID" value="NZ_FTOA01000001.1"/>
</dbReference>
<dbReference type="Proteomes" id="UP000185678">
    <property type="component" value="Unassembled WGS sequence"/>
</dbReference>
<gene>
    <name evidence="5" type="ORF">SAMN05421779_101170</name>
</gene>
<protein>
    <submittedName>
        <fullName evidence="5">Flagellar protein FlbT</fullName>
    </submittedName>
</protein>
<evidence type="ECO:0000256" key="3">
    <source>
        <dbReference type="ARBA" id="ARBA00022884"/>
    </source>
</evidence>
<dbReference type="Pfam" id="PF07378">
    <property type="entry name" value="FlbT"/>
    <property type="match status" value="1"/>
</dbReference>
<organism evidence="5 6">
    <name type="scientific">Insolitispirillum peregrinum</name>
    <dbReference type="NCBI Taxonomy" id="80876"/>
    <lineage>
        <taxon>Bacteria</taxon>
        <taxon>Pseudomonadati</taxon>
        <taxon>Pseudomonadota</taxon>
        <taxon>Alphaproteobacteria</taxon>
        <taxon>Rhodospirillales</taxon>
        <taxon>Novispirillaceae</taxon>
        <taxon>Insolitispirillum</taxon>
    </lineage>
</organism>
<dbReference type="AlphaFoldDB" id="A0A1N7IIT4"/>
<dbReference type="GO" id="GO:0044781">
    <property type="term" value="P:bacterial-type flagellum organization"/>
    <property type="evidence" value="ECO:0007669"/>
    <property type="project" value="UniProtKB-KW"/>
</dbReference>
<dbReference type="OrthoDB" id="8561314at2"/>
<evidence type="ECO:0000256" key="1">
    <source>
        <dbReference type="ARBA" id="ARBA00022491"/>
    </source>
</evidence>
<dbReference type="GO" id="GO:0048027">
    <property type="term" value="F:mRNA 5'-UTR binding"/>
    <property type="evidence" value="ECO:0007669"/>
    <property type="project" value="InterPro"/>
</dbReference>
<evidence type="ECO:0000256" key="2">
    <source>
        <dbReference type="ARBA" id="ARBA00022795"/>
    </source>
</evidence>
<name>A0A1N7IIT4_9PROT</name>
<dbReference type="EMBL" id="FTOA01000001">
    <property type="protein sequence ID" value="SIS36995.1"/>
    <property type="molecule type" value="Genomic_DNA"/>
</dbReference>
<feature type="region of interest" description="Disordered" evidence="4">
    <location>
        <begin position="127"/>
        <end position="148"/>
    </location>
</feature>
<proteinExistence type="predicted"/>
<dbReference type="GO" id="GO:0006402">
    <property type="term" value="P:mRNA catabolic process"/>
    <property type="evidence" value="ECO:0007669"/>
    <property type="project" value="InterPro"/>
</dbReference>
<keyword evidence="1" id="KW-0678">Repressor</keyword>
<keyword evidence="5" id="KW-0282">Flagellum</keyword>
<reference evidence="5 6" key="1">
    <citation type="submission" date="2017-01" db="EMBL/GenBank/DDBJ databases">
        <authorList>
            <person name="Mah S.A."/>
            <person name="Swanson W.J."/>
            <person name="Moy G.W."/>
            <person name="Vacquier V.D."/>
        </authorList>
    </citation>
    <scope>NUCLEOTIDE SEQUENCE [LARGE SCALE GENOMIC DNA]</scope>
    <source>
        <strain evidence="5 6">DSM 11589</strain>
    </source>
</reference>
<keyword evidence="5" id="KW-0969">Cilium</keyword>
<keyword evidence="6" id="KW-1185">Reference proteome</keyword>
<accession>A0A1N7IIT4</accession>
<keyword evidence="3" id="KW-0694">RNA-binding</keyword>
<dbReference type="GO" id="GO:1902209">
    <property type="term" value="P:negative regulation of bacterial-type flagellum assembly"/>
    <property type="evidence" value="ECO:0007669"/>
    <property type="project" value="InterPro"/>
</dbReference>
<keyword evidence="5" id="KW-0966">Cell projection</keyword>
<evidence type="ECO:0000256" key="4">
    <source>
        <dbReference type="SAM" id="MobiDB-lite"/>
    </source>
</evidence>
<dbReference type="InterPro" id="IPR009967">
    <property type="entry name" value="Flagellum_FlbT"/>
</dbReference>
<evidence type="ECO:0000313" key="6">
    <source>
        <dbReference type="Proteomes" id="UP000185678"/>
    </source>
</evidence>
<sequence>MPLKLTLRPNEKVLVGTAVIANGPAKAEIVVLNRVPVLRQKDIIAEDEADTPAKQLYVAILHMYVEPAEERRYHKLYFHLLRQLIEMTVDVKIIDLMVDVSRRIVEGDHYRALKLCRKLIQYESEVSSNGERADQRLPADAEIESDPA</sequence>
<evidence type="ECO:0000313" key="5">
    <source>
        <dbReference type="EMBL" id="SIS36995.1"/>
    </source>
</evidence>
<keyword evidence="2" id="KW-1005">Bacterial flagellum biogenesis</keyword>
<dbReference type="STRING" id="80876.SAMN05421779_101170"/>